<evidence type="ECO:0000259" key="4">
    <source>
        <dbReference type="PROSITE" id="PS50949"/>
    </source>
</evidence>
<dbReference type="InterPro" id="IPR000524">
    <property type="entry name" value="Tscrpt_reg_HTH_GntR"/>
</dbReference>
<keyword evidence="3" id="KW-0804">Transcription</keyword>
<dbReference type="SMART" id="SM00345">
    <property type="entry name" value="HTH_GNTR"/>
    <property type="match status" value="1"/>
</dbReference>
<dbReference type="Pfam" id="PF00392">
    <property type="entry name" value="GntR"/>
    <property type="match status" value="1"/>
</dbReference>
<dbReference type="AlphaFoldDB" id="A0A516PYZ7"/>
<dbReference type="Gene3D" id="1.20.120.530">
    <property type="entry name" value="GntR ligand-binding domain-like"/>
    <property type="match status" value="1"/>
</dbReference>
<dbReference type="PANTHER" id="PTHR43537">
    <property type="entry name" value="TRANSCRIPTIONAL REGULATOR, GNTR FAMILY"/>
    <property type="match status" value="1"/>
</dbReference>
<keyword evidence="6" id="KW-1185">Reference proteome</keyword>
<protein>
    <submittedName>
        <fullName evidence="5">GntR family transcriptional regulator</fullName>
    </submittedName>
</protein>
<gene>
    <name evidence="5" type="ORF">FOE78_11115</name>
</gene>
<dbReference type="SMART" id="SM00895">
    <property type="entry name" value="FCD"/>
    <property type="match status" value="1"/>
</dbReference>
<dbReference type="GO" id="GO:0003677">
    <property type="term" value="F:DNA binding"/>
    <property type="evidence" value="ECO:0007669"/>
    <property type="project" value="UniProtKB-KW"/>
</dbReference>
<dbReference type="GO" id="GO:0003700">
    <property type="term" value="F:DNA-binding transcription factor activity"/>
    <property type="evidence" value="ECO:0007669"/>
    <property type="project" value="InterPro"/>
</dbReference>
<dbReference type="KEGG" id="mik:FOE78_11115"/>
<feature type="domain" description="HTH gntR-type" evidence="4">
    <location>
        <begin position="7"/>
        <end position="74"/>
    </location>
</feature>
<dbReference type="Proteomes" id="UP000319263">
    <property type="component" value="Chromosome"/>
</dbReference>
<dbReference type="SUPFAM" id="SSF48008">
    <property type="entry name" value="GntR ligand-binding domain-like"/>
    <property type="match status" value="1"/>
</dbReference>
<evidence type="ECO:0000313" key="6">
    <source>
        <dbReference type="Proteomes" id="UP000319263"/>
    </source>
</evidence>
<dbReference type="OrthoDB" id="4164516at2"/>
<dbReference type="PRINTS" id="PR00035">
    <property type="entry name" value="HTHGNTR"/>
</dbReference>
<evidence type="ECO:0000256" key="3">
    <source>
        <dbReference type="ARBA" id="ARBA00023163"/>
    </source>
</evidence>
<reference evidence="5 6" key="1">
    <citation type="submission" date="2019-07" db="EMBL/GenBank/DDBJ databases">
        <title>Microlunatus dokdonensis sp. nov. isolated from the rhizospheric soil of the wild plant Elymus tsukushiensis.</title>
        <authorList>
            <person name="Ghim S.-Y."/>
            <person name="Hwang Y.-J."/>
            <person name="Son J.-S."/>
            <person name="Shin J.-H."/>
        </authorList>
    </citation>
    <scope>NUCLEOTIDE SEQUENCE [LARGE SCALE GENOMIC DNA]</scope>
    <source>
        <strain evidence="5 6">KUDC0627</strain>
    </source>
</reference>
<keyword evidence="1" id="KW-0805">Transcription regulation</keyword>
<organism evidence="5 6">
    <name type="scientific">Microlunatus elymi</name>
    <dbReference type="NCBI Taxonomy" id="2596828"/>
    <lineage>
        <taxon>Bacteria</taxon>
        <taxon>Bacillati</taxon>
        <taxon>Actinomycetota</taxon>
        <taxon>Actinomycetes</taxon>
        <taxon>Propionibacteriales</taxon>
        <taxon>Propionibacteriaceae</taxon>
        <taxon>Microlunatus</taxon>
    </lineage>
</organism>
<dbReference type="SUPFAM" id="SSF46785">
    <property type="entry name" value="Winged helix' DNA-binding domain"/>
    <property type="match status" value="1"/>
</dbReference>
<dbReference type="Gene3D" id="1.10.10.10">
    <property type="entry name" value="Winged helix-like DNA-binding domain superfamily/Winged helix DNA-binding domain"/>
    <property type="match status" value="1"/>
</dbReference>
<dbReference type="Pfam" id="PF07729">
    <property type="entry name" value="FCD"/>
    <property type="match status" value="1"/>
</dbReference>
<dbReference type="InterPro" id="IPR036390">
    <property type="entry name" value="WH_DNA-bd_sf"/>
</dbReference>
<name>A0A516PYZ7_9ACTN</name>
<keyword evidence="2" id="KW-0238">DNA-binding</keyword>
<dbReference type="RefSeq" id="WP_143986343.1">
    <property type="nucleotide sequence ID" value="NZ_CP041692.1"/>
</dbReference>
<evidence type="ECO:0000256" key="1">
    <source>
        <dbReference type="ARBA" id="ARBA00023015"/>
    </source>
</evidence>
<accession>A0A516PYZ7</accession>
<proteinExistence type="predicted"/>
<dbReference type="InterPro" id="IPR008920">
    <property type="entry name" value="TF_FadR/GntR_C"/>
</dbReference>
<dbReference type="EMBL" id="CP041692">
    <property type="protein sequence ID" value="QDP96377.1"/>
    <property type="molecule type" value="Genomic_DNA"/>
</dbReference>
<evidence type="ECO:0000256" key="2">
    <source>
        <dbReference type="ARBA" id="ARBA00023125"/>
    </source>
</evidence>
<dbReference type="PROSITE" id="PS50949">
    <property type="entry name" value="HTH_GNTR"/>
    <property type="match status" value="1"/>
</dbReference>
<dbReference type="InterPro" id="IPR011711">
    <property type="entry name" value="GntR_C"/>
</dbReference>
<dbReference type="InterPro" id="IPR036388">
    <property type="entry name" value="WH-like_DNA-bd_sf"/>
</dbReference>
<sequence length="212" mass="23546">MAGRSSASASQRVYTHVKELILSGELDGGELITEGEIADRLKVSRTPVREGFLRLQAEGWMRLYPKRGALITPVRPQEAEEVMQARVLLETHAVRAIAADKAARERLADELAAITERQQRATAGDDLGAFAIADADFHTAIVRAGDNDLLINFYAGLRDRQRRMTRDSVQGRVEVQLMILEQHRRLAGLVAAGDADSFETEITGHLHDTHRR</sequence>
<dbReference type="PANTHER" id="PTHR43537:SF24">
    <property type="entry name" value="GLUCONATE OPERON TRANSCRIPTIONAL REPRESSOR"/>
    <property type="match status" value="1"/>
</dbReference>
<evidence type="ECO:0000313" key="5">
    <source>
        <dbReference type="EMBL" id="QDP96377.1"/>
    </source>
</evidence>